<dbReference type="GeneID" id="70178258"/>
<dbReference type="Proteomes" id="UP000756346">
    <property type="component" value="Unassembled WGS sequence"/>
</dbReference>
<evidence type="ECO:0008006" key="4">
    <source>
        <dbReference type="Google" id="ProtNLM"/>
    </source>
</evidence>
<comment type="caution">
    <text evidence="2">The sequence shown here is derived from an EMBL/GenBank/DDBJ whole genome shotgun (WGS) entry which is preliminary data.</text>
</comment>
<keyword evidence="1" id="KW-0812">Transmembrane</keyword>
<dbReference type="InterPro" id="IPR040410">
    <property type="entry name" value="UPF0658_Golgi"/>
</dbReference>
<feature type="transmembrane region" description="Helical" evidence="1">
    <location>
        <begin position="194"/>
        <end position="218"/>
    </location>
</feature>
<feature type="transmembrane region" description="Helical" evidence="1">
    <location>
        <begin position="255"/>
        <end position="272"/>
    </location>
</feature>
<feature type="transmembrane region" description="Helical" evidence="1">
    <location>
        <begin position="61"/>
        <end position="79"/>
    </location>
</feature>
<dbReference type="GO" id="GO:0005794">
    <property type="term" value="C:Golgi apparatus"/>
    <property type="evidence" value="ECO:0007669"/>
    <property type="project" value="TreeGrafter"/>
</dbReference>
<dbReference type="RefSeq" id="XP_046008439.1">
    <property type="nucleotide sequence ID" value="XM_046148712.1"/>
</dbReference>
<evidence type="ECO:0000313" key="3">
    <source>
        <dbReference type="Proteomes" id="UP000756346"/>
    </source>
</evidence>
<evidence type="ECO:0000313" key="2">
    <source>
        <dbReference type="EMBL" id="KAH7024891.1"/>
    </source>
</evidence>
<feature type="transmembrane region" description="Helical" evidence="1">
    <location>
        <begin position="20"/>
        <end position="41"/>
    </location>
</feature>
<sequence>MGIAEQWQAFRTVCAAPIPATFLALAAMQSAIVITIQSIVLNNWLGWLLPNAFQGPSSDTVATNLFLLIFGLGFELLYVYDAILSRSTVQVVLSCLLNAGLTILAVIQIPQVGDAVVSLKSSYDINADPVVNHDFEFWTVSSGLLIAIVAVLALFSLVLPVAAWYLRVYFSWQSYRNVNPDARLRRSRLVHQSYVMLVKLDVYFIVCFIVIYCVLVLRAVGIEFVLHVVGALSAIAILVLSIWSSKTEHRLGMSFAIVVYIGGLAYFIYRLITVYSPGPDHFRYGSASRLLTIYGGLGMIFFTLTIVNAVYCMLNFGSGLKMFLKDYEEGWKPARQSALELPIQYTQYNRSMERDLDS</sequence>
<keyword evidence="3" id="KW-1185">Reference proteome</keyword>
<proteinExistence type="predicted"/>
<feature type="transmembrane region" description="Helical" evidence="1">
    <location>
        <begin position="224"/>
        <end position="243"/>
    </location>
</feature>
<dbReference type="AlphaFoldDB" id="A0A9P8Y125"/>
<evidence type="ECO:0000256" key="1">
    <source>
        <dbReference type="SAM" id="Phobius"/>
    </source>
</evidence>
<feature type="transmembrane region" description="Helical" evidence="1">
    <location>
        <begin position="292"/>
        <end position="314"/>
    </location>
</feature>
<gene>
    <name evidence="2" type="ORF">B0I36DRAFT_164840</name>
</gene>
<accession>A0A9P8Y125</accession>
<dbReference type="OrthoDB" id="2448307at2759"/>
<keyword evidence="1" id="KW-0472">Membrane</keyword>
<keyword evidence="1" id="KW-1133">Transmembrane helix</keyword>
<name>A0A9P8Y125_9PEZI</name>
<feature type="transmembrane region" description="Helical" evidence="1">
    <location>
        <begin position="144"/>
        <end position="166"/>
    </location>
</feature>
<organism evidence="2 3">
    <name type="scientific">Microdochium trichocladiopsis</name>
    <dbReference type="NCBI Taxonomy" id="1682393"/>
    <lineage>
        <taxon>Eukaryota</taxon>
        <taxon>Fungi</taxon>
        <taxon>Dikarya</taxon>
        <taxon>Ascomycota</taxon>
        <taxon>Pezizomycotina</taxon>
        <taxon>Sordariomycetes</taxon>
        <taxon>Xylariomycetidae</taxon>
        <taxon>Xylariales</taxon>
        <taxon>Microdochiaceae</taxon>
        <taxon>Microdochium</taxon>
    </lineage>
</organism>
<feature type="transmembrane region" description="Helical" evidence="1">
    <location>
        <begin position="91"/>
        <end position="109"/>
    </location>
</feature>
<protein>
    <recommendedName>
        <fullName evidence="4">Transmembrane protein</fullName>
    </recommendedName>
</protein>
<dbReference type="PANTHER" id="PTHR34391">
    <property type="entry name" value="UPF0658 GOLGI APPARATUS MEMBRANE PROTEIN C1952.10C-RELATED"/>
    <property type="match status" value="1"/>
</dbReference>
<dbReference type="PANTHER" id="PTHR34391:SF1">
    <property type="entry name" value="UPF0658 GOLGI APPARATUS MEMBRANE PROTEIN C1952.10C-RELATED"/>
    <property type="match status" value="1"/>
</dbReference>
<reference evidence="2" key="1">
    <citation type="journal article" date="2021" name="Nat. Commun.">
        <title>Genetic determinants of endophytism in the Arabidopsis root mycobiome.</title>
        <authorList>
            <person name="Mesny F."/>
            <person name="Miyauchi S."/>
            <person name="Thiergart T."/>
            <person name="Pickel B."/>
            <person name="Atanasova L."/>
            <person name="Karlsson M."/>
            <person name="Huettel B."/>
            <person name="Barry K.W."/>
            <person name="Haridas S."/>
            <person name="Chen C."/>
            <person name="Bauer D."/>
            <person name="Andreopoulos W."/>
            <person name="Pangilinan J."/>
            <person name="LaButti K."/>
            <person name="Riley R."/>
            <person name="Lipzen A."/>
            <person name="Clum A."/>
            <person name="Drula E."/>
            <person name="Henrissat B."/>
            <person name="Kohler A."/>
            <person name="Grigoriev I.V."/>
            <person name="Martin F.M."/>
            <person name="Hacquard S."/>
        </authorList>
    </citation>
    <scope>NUCLEOTIDE SEQUENCE</scope>
    <source>
        <strain evidence="2">MPI-CAGE-CH-0230</strain>
    </source>
</reference>
<dbReference type="EMBL" id="JAGTJQ010000009">
    <property type="protein sequence ID" value="KAH7024891.1"/>
    <property type="molecule type" value="Genomic_DNA"/>
</dbReference>